<sequence>MKTDINLHRVTLFDRVLRTNHRKDLRDFANPLSTSLPEQQSHPNVKIFRMTDESK</sequence>
<gene>
    <name evidence="1" type="ORF">ALC57_16987</name>
</gene>
<reference evidence="1 2" key="1">
    <citation type="submission" date="2015-09" db="EMBL/GenBank/DDBJ databases">
        <title>Trachymyrmex cornetzi WGS genome.</title>
        <authorList>
            <person name="Nygaard S."/>
            <person name="Hu H."/>
            <person name="Boomsma J."/>
            <person name="Zhang G."/>
        </authorList>
    </citation>
    <scope>NUCLEOTIDE SEQUENCE [LARGE SCALE GENOMIC DNA]</scope>
    <source>
        <strain evidence="1">Tcor2-1</strain>
        <tissue evidence="1">Whole body</tissue>
    </source>
</reference>
<evidence type="ECO:0000313" key="1">
    <source>
        <dbReference type="EMBL" id="KYN10860.1"/>
    </source>
</evidence>
<dbReference type="EMBL" id="KQ980977">
    <property type="protein sequence ID" value="KYN10860.1"/>
    <property type="molecule type" value="Genomic_DNA"/>
</dbReference>
<organism evidence="1 2">
    <name type="scientific">Trachymyrmex cornetzi</name>
    <dbReference type="NCBI Taxonomy" id="471704"/>
    <lineage>
        <taxon>Eukaryota</taxon>
        <taxon>Metazoa</taxon>
        <taxon>Ecdysozoa</taxon>
        <taxon>Arthropoda</taxon>
        <taxon>Hexapoda</taxon>
        <taxon>Insecta</taxon>
        <taxon>Pterygota</taxon>
        <taxon>Neoptera</taxon>
        <taxon>Endopterygota</taxon>
        <taxon>Hymenoptera</taxon>
        <taxon>Apocrita</taxon>
        <taxon>Aculeata</taxon>
        <taxon>Formicoidea</taxon>
        <taxon>Formicidae</taxon>
        <taxon>Myrmicinae</taxon>
        <taxon>Trachymyrmex</taxon>
    </lineage>
</organism>
<keyword evidence="2" id="KW-1185">Reference proteome</keyword>
<name>A0A151ITW4_9HYME</name>
<dbReference type="Proteomes" id="UP000078492">
    <property type="component" value="Unassembled WGS sequence"/>
</dbReference>
<proteinExistence type="predicted"/>
<protein>
    <submittedName>
        <fullName evidence="1">Uncharacterized protein</fullName>
    </submittedName>
</protein>
<accession>A0A151ITW4</accession>
<dbReference type="AlphaFoldDB" id="A0A151ITW4"/>
<evidence type="ECO:0000313" key="2">
    <source>
        <dbReference type="Proteomes" id="UP000078492"/>
    </source>
</evidence>